<dbReference type="STRING" id="2903.R1DUI3"/>
<keyword evidence="3" id="KW-0560">Oxidoreductase</keyword>
<dbReference type="GO" id="GO:0005739">
    <property type="term" value="C:mitochondrion"/>
    <property type="evidence" value="ECO:0007669"/>
    <property type="project" value="TreeGrafter"/>
</dbReference>
<evidence type="ECO:0000256" key="3">
    <source>
        <dbReference type="ARBA" id="ARBA00023002"/>
    </source>
</evidence>
<dbReference type="GO" id="GO:0030976">
    <property type="term" value="F:thiamine pyrophosphate binding"/>
    <property type="evidence" value="ECO:0007669"/>
    <property type="project" value="InterPro"/>
</dbReference>
<evidence type="ECO:0000313" key="6">
    <source>
        <dbReference type="EnsemblProtists" id="EOD39083"/>
    </source>
</evidence>
<organism evidence="6 7">
    <name type="scientific">Emiliania huxleyi (strain CCMP1516)</name>
    <dbReference type="NCBI Taxonomy" id="280463"/>
    <lineage>
        <taxon>Eukaryota</taxon>
        <taxon>Haptista</taxon>
        <taxon>Haptophyta</taxon>
        <taxon>Prymnesiophyceae</taxon>
        <taxon>Isochrysidales</taxon>
        <taxon>Noelaerhabdaceae</taxon>
        <taxon>Emiliania</taxon>
    </lineage>
</organism>
<keyword evidence="4" id="KW-0786">Thiamine pyrophosphate</keyword>
<name>A0A0D3KTJ8_EMIH1</name>
<dbReference type="GO" id="GO:0004591">
    <property type="term" value="F:oxoglutarate dehydrogenase (succinyl-transferring) activity"/>
    <property type="evidence" value="ECO:0007669"/>
    <property type="project" value="TreeGrafter"/>
</dbReference>
<dbReference type="PANTHER" id="PTHR23152">
    <property type="entry name" value="2-OXOGLUTARATE DEHYDROGENASE"/>
    <property type="match status" value="1"/>
</dbReference>
<dbReference type="GeneID" id="17284355"/>
<evidence type="ECO:0000256" key="2">
    <source>
        <dbReference type="ARBA" id="ARBA00006936"/>
    </source>
</evidence>
<dbReference type="RefSeq" id="XP_005791512.1">
    <property type="nucleotide sequence ID" value="XM_005791455.1"/>
</dbReference>
<dbReference type="HOGENOM" id="CLU_1850445_0_0_1"/>
<comment type="similarity">
    <text evidence="2">Belongs to the alpha-ketoglutarate dehydrogenase family.</text>
</comment>
<dbReference type="eggNOG" id="KOG0450">
    <property type="taxonomic scope" value="Eukaryota"/>
</dbReference>
<dbReference type="Proteomes" id="UP000013827">
    <property type="component" value="Unassembled WGS sequence"/>
</dbReference>
<keyword evidence="7" id="KW-1185">Reference proteome</keyword>
<evidence type="ECO:0000259" key="5">
    <source>
        <dbReference type="Pfam" id="PF02779"/>
    </source>
</evidence>
<dbReference type="SUPFAM" id="SSF52518">
    <property type="entry name" value="Thiamin diphosphate-binding fold (THDP-binding)"/>
    <property type="match status" value="1"/>
</dbReference>
<dbReference type="Pfam" id="PF02779">
    <property type="entry name" value="Transket_pyr"/>
    <property type="match status" value="1"/>
</dbReference>
<protein>
    <recommendedName>
        <fullName evidence="5">Transketolase-like pyrimidine-binding domain-containing protein</fullName>
    </recommendedName>
</protein>
<dbReference type="GO" id="GO:0006099">
    <property type="term" value="P:tricarboxylic acid cycle"/>
    <property type="evidence" value="ECO:0007669"/>
    <property type="project" value="TreeGrafter"/>
</dbReference>
<dbReference type="InterPro" id="IPR011603">
    <property type="entry name" value="2oxoglutarate_DH_E1"/>
</dbReference>
<evidence type="ECO:0000256" key="1">
    <source>
        <dbReference type="ARBA" id="ARBA00001964"/>
    </source>
</evidence>
<reference evidence="7" key="1">
    <citation type="journal article" date="2013" name="Nature">
        <title>Pan genome of the phytoplankton Emiliania underpins its global distribution.</title>
        <authorList>
            <person name="Read B.A."/>
            <person name="Kegel J."/>
            <person name="Klute M.J."/>
            <person name="Kuo A."/>
            <person name="Lefebvre S.C."/>
            <person name="Maumus F."/>
            <person name="Mayer C."/>
            <person name="Miller J."/>
            <person name="Monier A."/>
            <person name="Salamov A."/>
            <person name="Young J."/>
            <person name="Aguilar M."/>
            <person name="Claverie J.M."/>
            <person name="Frickenhaus S."/>
            <person name="Gonzalez K."/>
            <person name="Herman E.K."/>
            <person name="Lin Y.C."/>
            <person name="Napier J."/>
            <person name="Ogata H."/>
            <person name="Sarno A.F."/>
            <person name="Shmutz J."/>
            <person name="Schroeder D."/>
            <person name="de Vargas C."/>
            <person name="Verret F."/>
            <person name="von Dassow P."/>
            <person name="Valentin K."/>
            <person name="Van de Peer Y."/>
            <person name="Wheeler G."/>
            <person name="Dacks J.B."/>
            <person name="Delwiche C.F."/>
            <person name="Dyhrman S.T."/>
            <person name="Glockner G."/>
            <person name="John U."/>
            <person name="Richards T."/>
            <person name="Worden A.Z."/>
            <person name="Zhang X."/>
            <person name="Grigoriev I.V."/>
            <person name="Allen A.E."/>
            <person name="Bidle K."/>
            <person name="Borodovsky M."/>
            <person name="Bowler C."/>
            <person name="Brownlee C."/>
            <person name="Cock J.M."/>
            <person name="Elias M."/>
            <person name="Gladyshev V.N."/>
            <person name="Groth M."/>
            <person name="Guda C."/>
            <person name="Hadaegh A."/>
            <person name="Iglesias-Rodriguez M.D."/>
            <person name="Jenkins J."/>
            <person name="Jones B.M."/>
            <person name="Lawson T."/>
            <person name="Leese F."/>
            <person name="Lindquist E."/>
            <person name="Lobanov A."/>
            <person name="Lomsadze A."/>
            <person name="Malik S.B."/>
            <person name="Marsh M.E."/>
            <person name="Mackinder L."/>
            <person name="Mock T."/>
            <person name="Mueller-Roeber B."/>
            <person name="Pagarete A."/>
            <person name="Parker M."/>
            <person name="Probert I."/>
            <person name="Quesneville H."/>
            <person name="Raines C."/>
            <person name="Rensing S.A."/>
            <person name="Riano-Pachon D.M."/>
            <person name="Richier S."/>
            <person name="Rokitta S."/>
            <person name="Shiraiwa Y."/>
            <person name="Soanes D.M."/>
            <person name="van der Giezen M."/>
            <person name="Wahlund T.M."/>
            <person name="Williams B."/>
            <person name="Wilson W."/>
            <person name="Wolfe G."/>
            <person name="Wurch L.L."/>
        </authorList>
    </citation>
    <scope>NUCLEOTIDE SEQUENCE</scope>
</reference>
<dbReference type="PaxDb" id="2903-EOD39083"/>
<accession>A0A0D3KTJ8</accession>
<sequence>EGNHVRISGQDVERGTFSHRHCVIHDQKEWGTKYCALNNIDPGQALPYPTVPEPAPEHTPPRCAFPGACSPSPSAAFMACNSSLSEFGVLGFELGYALENPASLIMWEAQFGDFANTAQSPHISPHLPISPRTSPSCLH</sequence>
<dbReference type="InterPro" id="IPR005475">
    <property type="entry name" value="Transketolase-like_Pyr-bd"/>
</dbReference>
<dbReference type="EnsemblProtists" id="EOD39083">
    <property type="protein sequence ID" value="EOD39083"/>
    <property type="gene ID" value="EMIHUDRAFT_125654"/>
</dbReference>
<comment type="cofactor">
    <cofactor evidence="1">
        <name>thiamine diphosphate</name>
        <dbReference type="ChEBI" id="CHEBI:58937"/>
    </cofactor>
</comment>
<dbReference type="AlphaFoldDB" id="A0A0D3KTJ8"/>
<feature type="domain" description="Transketolase-like pyrimidine-binding" evidence="5">
    <location>
        <begin position="2"/>
        <end position="119"/>
    </location>
</feature>
<dbReference type="InterPro" id="IPR029061">
    <property type="entry name" value="THDP-binding"/>
</dbReference>
<evidence type="ECO:0000256" key="4">
    <source>
        <dbReference type="ARBA" id="ARBA00023052"/>
    </source>
</evidence>
<proteinExistence type="inferred from homology"/>
<dbReference type="PANTHER" id="PTHR23152:SF4">
    <property type="entry name" value="2-OXOADIPATE DEHYDROGENASE COMPLEX COMPONENT E1"/>
    <property type="match status" value="1"/>
</dbReference>
<dbReference type="GO" id="GO:0045252">
    <property type="term" value="C:oxoglutarate dehydrogenase complex"/>
    <property type="evidence" value="ECO:0007669"/>
    <property type="project" value="TreeGrafter"/>
</dbReference>
<dbReference type="Gene3D" id="3.40.50.12470">
    <property type="match status" value="1"/>
</dbReference>
<dbReference type="KEGG" id="ehx:EMIHUDRAFT_125654"/>
<reference evidence="6" key="2">
    <citation type="submission" date="2024-10" db="UniProtKB">
        <authorList>
            <consortium name="EnsemblProtists"/>
        </authorList>
    </citation>
    <scope>IDENTIFICATION</scope>
</reference>
<evidence type="ECO:0000313" key="7">
    <source>
        <dbReference type="Proteomes" id="UP000013827"/>
    </source>
</evidence>